<feature type="domain" description="PIN" evidence="1">
    <location>
        <begin position="7"/>
        <end position="113"/>
    </location>
</feature>
<dbReference type="RefSeq" id="WP_202087231.1">
    <property type="nucleotide sequence ID" value="NZ_JAERTZ010000026.1"/>
</dbReference>
<evidence type="ECO:0000313" key="4">
    <source>
        <dbReference type="Proteomes" id="UP000638570"/>
    </source>
</evidence>
<sequence>MSSNYTVIYDACVMYPAPLRSLLMYLALSGQFRARWSNDIHREWMRNLLKNRPELDESKVERVRELMDSHVPGALVTGYEQLIPGIELPDPDDRHVVAAAIQTRAESIITFNLKDFPNDILTPFNIRAIHPDDFITDLMELNISVVLEAARRQRAALKSPALSASEYLDCLLKQRLPETVSRLRPFELLI</sequence>
<keyword evidence="4" id="KW-1185">Reference proteome</keyword>
<reference evidence="4" key="1">
    <citation type="submission" date="2021-01" db="EMBL/GenBank/DDBJ databases">
        <title>Genome public.</title>
        <authorList>
            <person name="Liu C."/>
            <person name="Sun Q."/>
        </authorList>
    </citation>
    <scope>NUCLEOTIDE SEQUENCE [LARGE SCALE GENOMIC DNA]</scope>
    <source>
        <strain evidence="4">CGMCC 1.18722</strain>
    </source>
</reference>
<proteinExistence type="predicted"/>
<dbReference type="Proteomes" id="UP000638570">
    <property type="component" value="Unassembled WGS sequence"/>
</dbReference>
<evidence type="ECO:0000259" key="1">
    <source>
        <dbReference type="Pfam" id="PF13470"/>
    </source>
</evidence>
<comment type="caution">
    <text evidence="3">The sequence shown here is derived from an EMBL/GenBank/DDBJ whole genome shotgun (WGS) entry which is preliminary data.</text>
</comment>
<organism evidence="3 4">
    <name type="scientific">Zobellella iuensis</name>
    <dbReference type="NCBI Taxonomy" id="2803811"/>
    <lineage>
        <taxon>Bacteria</taxon>
        <taxon>Pseudomonadati</taxon>
        <taxon>Pseudomonadota</taxon>
        <taxon>Gammaproteobacteria</taxon>
        <taxon>Aeromonadales</taxon>
        <taxon>Aeromonadaceae</taxon>
        <taxon>Zobellella</taxon>
    </lineage>
</organism>
<feature type="domain" description="VapC50 C-terminal" evidence="2">
    <location>
        <begin position="131"/>
        <end position="185"/>
    </location>
</feature>
<dbReference type="Pfam" id="PF13470">
    <property type="entry name" value="PIN_3"/>
    <property type="match status" value="1"/>
</dbReference>
<gene>
    <name evidence="3" type="ORF">JKV55_14630</name>
</gene>
<evidence type="ECO:0000259" key="2">
    <source>
        <dbReference type="Pfam" id="PF26343"/>
    </source>
</evidence>
<accession>A0ABS1QUJ8</accession>
<protein>
    <submittedName>
        <fullName evidence="3">PIN domain-containing protein</fullName>
    </submittedName>
</protein>
<evidence type="ECO:0000313" key="3">
    <source>
        <dbReference type="EMBL" id="MBL1378553.1"/>
    </source>
</evidence>
<name>A0ABS1QUJ8_9GAMM</name>
<dbReference type="Pfam" id="PF26343">
    <property type="entry name" value="VapC50_C"/>
    <property type="match status" value="1"/>
</dbReference>
<dbReference type="EMBL" id="JAERTZ010000026">
    <property type="protein sequence ID" value="MBL1378553.1"/>
    <property type="molecule type" value="Genomic_DNA"/>
</dbReference>
<dbReference type="InterPro" id="IPR058652">
    <property type="entry name" value="VapC50_C"/>
</dbReference>
<dbReference type="InterPro" id="IPR002716">
    <property type="entry name" value="PIN_dom"/>
</dbReference>